<gene>
    <name evidence="1" type="ordered locus">HD_0567</name>
</gene>
<dbReference type="EMBL" id="AE017143">
    <property type="protein sequence ID" value="AAP95502.1"/>
    <property type="molecule type" value="Genomic_DNA"/>
</dbReference>
<dbReference type="AlphaFoldDB" id="Q7VNG9"/>
<protein>
    <submittedName>
        <fullName evidence="1">Uncharacterized protein</fullName>
    </submittedName>
</protein>
<organism evidence="1 2">
    <name type="scientific">Haemophilus ducreyi (strain 35000HP / ATCC 700724)</name>
    <dbReference type="NCBI Taxonomy" id="233412"/>
    <lineage>
        <taxon>Bacteria</taxon>
        <taxon>Pseudomonadati</taxon>
        <taxon>Pseudomonadota</taxon>
        <taxon>Gammaproteobacteria</taxon>
        <taxon>Pasteurellales</taxon>
        <taxon>Pasteurellaceae</taxon>
        <taxon>Haemophilus</taxon>
    </lineage>
</organism>
<reference evidence="2" key="1">
    <citation type="submission" date="2003-06" db="EMBL/GenBank/DDBJ databases">
        <title>The complete genome sequence of Haemophilus ducreyi.</title>
        <authorList>
            <person name="Munson R.S. Jr."/>
            <person name="Ray W.C."/>
            <person name="Mahairas G."/>
            <person name="Sabo P."/>
            <person name="Mungur R."/>
            <person name="Johnson L."/>
            <person name="Nguyen D."/>
            <person name="Wang J."/>
            <person name="Forst C."/>
            <person name="Hood L."/>
        </authorList>
    </citation>
    <scope>NUCLEOTIDE SEQUENCE [LARGE SCALE GENOMIC DNA]</scope>
    <source>
        <strain evidence="2">35000HP / ATCC 700724</strain>
    </source>
</reference>
<dbReference type="Proteomes" id="UP000001022">
    <property type="component" value="Chromosome"/>
</dbReference>
<accession>Q7VNG9</accession>
<evidence type="ECO:0000313" key="2">
    <source>
        <dbReference type="Proteomes" id="UP000001022"/>
    </source>
</evidence>
<name>Q7VNG9_HAEDU</name>
<dbReference type="KEGG" id="hdu:HD_0567"/>
<dbReference type="HOGENOM" id="CLU_3396777_0_0_6"/>
<evidence type="ECO:0000313" key="1">
    <source>
        <dbReference type="EMBL" id="AAP95502.1"/>
    </source>
</evidence>
<sequence>MAQSIALLQVNTGLTLLIFIAHHTTKRILNG</sequence>
<proteinExistence type="predicted"/>
<keyword evidence="2" id="KW-1185">Reference proteome</keyword>